<evidence type="ECO:0000313" key="1">
    <source>
        <dbReference type="EMBL" id="QBF84290.1"/>
    </source>
</evidence>
<gene>
    <name evidence="1" type="ORF">EXU30_17630</name>
</gene>
<sequence>MKLFKSTAKYQQAFTSKHNDVTAFHAAPIDISLMDYAEMFWFKLPALVFGRTYYRLQRHFDKGPSKDLDADSLYQLIATTGLARYVRGDELDLAYFANINMPSALIKLDHKSHRAMPVAADNESEAQTMDRAQRACFLAVPIHYHSFVHFHAPTAMAVYAATLPKSHFKHFLQRHSRYTLVYNNGGIDLASSSYMCQTLLPDYTNHRASDSILARVQQYWNITKQTKPELPLAREIANPENFVMDWHVEAKGGLPFEQKIRRFYGPIRDYVLKQNFSEQELQAFSDWFSEHIYPIPEELRATAVPLTYLVWSNSVVHSLEHAEYYKWKAYARYGSQSHDESWYRYFMNAFTKPYGSYFRDEKLQRYVPEIKGIEGAGDCYVSIQF</sequence>
<organism evidence="1 2">
    <name type="scientific">Shewanella maritima</name>
    <dbReference type="NCBI Taxonomy" id="2520507"/>
    <lineage>
        <taxon>Bacteria</taxon>
        <taxon>Pseudomonadati</taxon>
        <taxon>Pseudomonadota</taxon>
        <taxon>Gammaproteobacteria</taxon>
        <taxon>Alteromonadales</taxon>
        <taxon>Shewanellaceae</taxon>
        <taxon>Shewanella</taxon>
    </lineage>
</organism>
<keyword evidence="2" id="KW-1185">Reference proteome</keyword>
<accession>A0A411PL82</accession>
<dbReference type="KEGG" id="smai:EXU30_17630"/>
<dbReference type="EMBL" id="CP036200">
    <property type="protein sequence ID" value="QBF84290.1"/>
    <property type="molecule type" value="Genomic_DNA"/>
</dbReference>
<evidence type="ECO:0000313" key="2">
    <source>
        <dbReference type="Proteomes" id="UP000291106"/>
    </source>
</evidence>
<dbReference type="AlphaFoldDB" id="A0A411PL82"/>
<reference evidence="1 2" key="1">
    <citation type="submission" date="2019-02" db="EMBL/GenBank/DDBJ databases">
        <title>Shewanella sp. D4-2 isolated from Dokdo Island.</title>
        <authorList>
            <person name="Baek K."/>
        </authorList>
    </citation>
    <scope>NUCLEOTIDE SEQUENCE [LARGE SCALE GENOMIC DNA]</scope>
    <source>
        <strain evidence="1 2">D4-2</strain>
    </source>
</reference>
<dbReference type="Proteomes" id="UP000291106">
    <property type="component" value="Chromosome"/>
</dbReference>
<name>A0A411PL82_9GAMM</name>
<proteinExistence type="predicted"/>
<dbReference type="RefSeq" id="WP_130602253.1">
    <property type="nucleotide sequence ID" value="NZ_CP036200.1"/>
</dbReference>
<protein>
    <submittedName>
        <fullName evidence="1">Uncharacterized protein</fullName>
    </submittedName>
</protein>